<evidence type="ECO:0000313" key="3">
    <source>
        <dbReference type="Proteomes" id="UP000266677"/>
    </source>
</evidence>
<dbReference type="SUPFAM" id="SSF56601">
    <property type="entry name" value="beta-lactamase/transpeptidase-like"/>
    <property type="match status" value="1"/>
</dbReference>
<dbReference type="EMBL" id="QZFU01000016">
    <property type="protein sequence ID" value="RJO76461.1"/>
    <property type="molecule type" value="Genomic_DNA"/>
</dbReference>
<dbReference type="InterPro" id="IPR050491">
    <property type="entry name" value="AmpC-like"/>
</dbReference>
<reference evidence="2 3" key="1">
    <citation type="submission" date="2018-09" db="EMBL/GenBank/DDBJ databases">
        <title>YIM PH21274 draft genome.</title>
        <authorList>
            <person name="Miao C."/>
        </authorList>
    </citation>
    <scope>NUCLEOTIDE SEQUENCE [LARGE SCALE GENOMIC DNA]</scope>
    <source>
        <strain evidence="2 3">YIM PH 21724</strain>
    </source>
</reference>
<comment type="caution">
    <text evidence="2">The sequence shown here is derived from an EMBL/GenBank/DDBJ whole genome shotgun (WGS) entry which is preliminary data.</text>
</comment>
<keyword evidence="3" id="KW-1185">Reference proteome</keyword>
<gene>
    <name evidence="2" type="ORF">D5S18_09085</name>
</gene>
<dbReference type="InterPro" id="IPR001466">
    <property type="entry name" value="Beta-lactam-related"/>
</dbReference>
<dbReference type="GO" id="GO:0016787">
    <property type="term" value="F:hydrolase activity"/>
    <property type="evidence" value="ECO:0007669"/>
    <property type="project" value="UniProtKB-KW"/>
</dbReference>
<dbReference type="Proteomes" id="UP000266677">
    <property type="component" value="Unassembled WGS sequence"/>
</dbReference>
<dbReference type="RefSeq" id="WP_120039388.1">
    <property type="nucleotide sequence ID" value="NZ_QZFU01000016.1"/>
</dbReference>
<dbReference type="PANTHER" id="PTHR46825">
    <property type="entry name" value="D-ALANYL-D-ALANINE-CARBOXYPEPTIDASE/ENDOPEPTIDASE AMPH"/>
    <property type="match status" value="1"/>
</dbReference>
<protein>
    <submittedName>
        <fullName evidence="2">Class A beta-lactamase-related serine hydrolase</fullName>
    </submittedName>
</protein>
<sequence>MRLLAGIGVVALGWGLVGWGGSVGVAESITGERMEKVQGDVDGVVRAGAPGGLATVSENGRDVVRASGVGDRAAGVPLSVDQAWRVRIGSVTKTFTSAVIMQLVGEGKIGLDEPIETYLPGLLRGNGIDGRGITVRQILRHQSGIPDLPDDPRVDELGTVRPTTPEQEVAVALEHPAEFAPGSKYRYSNTNYIVAGMLIEKVTGATYADELTRRILEPLGLRDTYLPPAGEREIRGPHLTGYETVNGKVTDVSRIEPSVPWSAGALVSTGADVNRFLTALLAGRVVPRAQLAQMLDGVPIDEGPGAQYGLGIGRVQLPCGVEYFGHSGGIHGFSTLSGVTRQGLAVTFAFNSQEVGNPDRLAMVGHALCP</sequence>
<organism evidence="2 3">
    <name type="scientific">Nocardia panacis</name>
    <dbReference type="NCBI Taxonomy" id="2340916"/>
    <lineage>
        <taxon>Bacteria</taxon>
        <taxon>Bacillati</taxon>
        <taxon>Actinomycetota</taxon>
        <taxon>Actinomycetes</taxon>
        <taxon>Mycobacteriales</taxon>
        <taxon>Nocardiaceae</taxon>
        <taxon>Nocardia</taxon>
    </lineage>
</organism>
<name>A0A3A4KCQ2_9NOCA</name>
<dbReference type="AlphaFoldDB" id="A0A3A4KCQ2"/>
<evidence type="ECO:0000313" key="2">
    <source>
        <dbReference type="EMBL" id="RJO76461.1"/>
    </source>
</evidence>
<proteinExistence type="predicted"/>
<dbReference type="PANTHER" id="PTHR46825:SF7">
    <property type="entry name" value="D-ALANYL-D-ALANINE CARBOXYPEPTIDASE"/>
    <property type="match status" value="1"/>
</dbReference>
<feature type="domain" description="Beta-lactamase-related" evidence="1">
    <location>
        <begin position="46"/>
        <end position="355"/>
    </location>
</feature>
<dbReference type="Gene3D" id="3.40.710.10">
    <property type="entry name" value="DD-peptidase/beta-lactamase superfamily"/>
    <property type="match status" value="1"/>
</dbReference>
<accession>A0A3A4KCQ2</accession>
<keyword evidence="2" id="KW-0378">Hydrolase</keyword>
<dbReference type="Pfam" id="PF00144">
    <property type="entry name" value="Beta-lactamase"/>
    <property type="match status" value="1"/>
</dbReference>
<evidence type="ECO:0000259" key="1">
    <source>
        <dbReference type="Pfam" id="PF00144"/>
    </source>
</evidence>
<dbReference type="OrthoDB" id="3174977at2"/>
<dbReference type="InterPro" id="IPR012338">
    <property type="entry name" value="Beta-lactam/transpept-like"/>
</dbReference>